<proteinExistence type="predicted"/>
<dbReference type="InterPro" id="IPR009492">
    <property type="entry name" value="TniQ"/>
</dbReference>
<dbReference type="Pfam" id="PF06527">
    <property type="entry name" value="TniQ"/>
    <property type="match status" value="1"/>
</dbReference>
<dbReference type="AlphaFoldDB" id="A0A7X0HYF5"/>
<reference evidence="3 4" key="1">
    <citation type="submission" date="2020-08" db="EMBL/GenBank/DDBJ databases">
        <title>Genomic Encyclopedia of Type Strains, Phase IV (KMG-IV): sequencing the most valuable type-strain genomes for metagenomic binning, comparative biology and taxonomic classification.</title>
        <authorList>
            <person name="Goeker M."/>
        </authorList>
    </citation>
    <scope>NUCLEOTIDE SEQUENCE [LARGE SCALE GENOMIC DNA]</scope>
    <source>
        <strain evidence="3 4">DSM 5391</strain>
    </source>
</reference>
<comment type="caution">
    <text evidence="3">The sequence shown here is derived from an EMBL/GenBank/DDBJ whole genome shotgun (WGS) entry which is preliminary data.</text>
</comment>
<evidence type="ECO:0000313" key="4">
    <source>
        <dbReference type="Proteomes" id="UP000531594"/>
    </source>
</evidence>
<dbReference type="Proteomes" id="UP000531594">
    <property type="component" value="Unassembled WGS sequence"/>
</dbReference>
<sequence>MLSYFPKLYPDELLYSWFARYHDHSSNESSKQTMQELFGNVSSVAVVDLPSNLNAFHEKINHFNPPKINDLICNHTLYNYYTFFQTNDIKKRAMDYLKYGGKPGAIHMFLGIAASIIKDGQYLRFCPSCVKQDTEKYGEAYWHVSHQLPKVYYCHIHQELLHNSNIELRNPHKHEFISAERADLVSPHLINLYSPKTDQYLRRLSDESINLINLIEIIETEELSAIYKYLMQINGYANHLGKVHQQYFTKQFKRYYGKEFLTLVDCDFDEHSDTSWLRSIVRKHRKAFHPVQHLLLLGLLNVSVKDLEQFKGKQYQPFGQAPYHCLNPAADHYKKRVIAEVTITTCTDTRRPVGTFSCECGFIYSRRGPDMAESDSFKIGRIKAFGDVWLARLKELVPEGLSYYRIAQVLKCDYTTVKKYAEHQKSYNHQNNLSISLFKIEKENEWVNLLRGYPNFTITQLRNEAPALYAWHYRNNREWLKKHYPKASTKPIINKRVDWEKRDLEILTQVKQVIQELYSLEKPVYVNKSRVGKAIGQLSLIEKLLDKLPKTKAYLVQNLETREQYQIRRIKWACKKLYLEKEEQIVEWKVQRLAGLRKSLSVKVENALRDEIRWYQQGEMPIEIKTMDF</sequence>
<organism evidence="3 4">
    <name type="scientific">Bacillus benzoevorans</name>
    <dbReference type="NCBI Taxonomy" id="1456"/>
    <lineage>
        <taxon>Bacteria</taxon>
        <taxon>Bacillati</taxon>
        <taxon>Bacillota</taxon>
        <taxon>Bacilli</taxon>
        <taxon>Bacillales</taxon>
        <taxon>Bacillaceae</taxon>
        <taxon>Bacillus</taxon>
    </lineage>
</organism>
<accession>A0A7X0HYF5</accession>
<dbReference type="RefSeq" id="WP_184530260.1">
    <property type="nucleotide sequence ID" value="NZ_JACHGK010000032.1"/>
</dbReference>
<feature type="domain" description="Transposon Tn7 transposition protein TnsD C-terminal" evidence="2">
    <location>
        <begin position="210"/>
        <end position="555"/>
    </location>
</feature>
<dbReference type="Pfam" id="PF15978">
    <property type="entry name" value="TnsD"/>
    <property type="match status" value="1"/>
</dbReference>
<evidence type="ECO:0000259" key="2">
    <source>
        <dbReference type="Pfam" id="PF15978"/>
    </source>
</evidence>
<keyword evidence="4" id="KW-1185">Reference proteome</keyword>
<gene>
    <name evidence="3" type="ORF">HNR53_004602</name>
</gene>
<feature type="domain" description="TniQ" evidence="1">
    <location>
        <begin position="4"/>
        <end position="161"/>
    </location>
</feature>
<evidence type="ECO:0000259" key="1">
    <source>
        <dbReference type="Pfam" id="PF06527"/>
    </source>
</evidence>
<dbReference type="EMBL" id="JACHGK010000032">
    <property type="protein sequence ID" value="MBB6447891.1"/>
    <property type="molecule type" value="Genomic_DNA"/>
</dbReference>
<evidence type="ECO:0008006" key="5">
    <source>
        <dbReference type="Google" id="ProtNLM"/>
    </source>
</evidence>
<protein>
    <recommendedName>
        <fullName evidence="5">Tn7-like transposition protein D</fullName>
    </recommendedName>
</protein>
<name>A0A7X0HYF5_9BACI</name>
<evidence type="ECO:0000313" key="3">
    <source>
        <dbReference type="EMBL" id="MBB6447891.1"/>
    </source>
</evidence>
<dbReference type="InterPro" id="IPR032750">
    <property type="entry name" value="TnsD_C"/>
</dbReference>